<gene>
    <name evidence="2" type="primary">orf606</name>
</gene>
<keyword evidence="2" id="KW-0496">Mitochondrion</keyword>
<evidence type="ECO:0000313" key="2">
    <source>
        <dbReference type="EMBL" id="ABC96366.1"/>
    </source>
</evidence>
<protein>
    <submittedName>
        <fullName evidence="2">Putative reverse transcriptase</fullName>
    </submittedName>
</protein>
<dbReference type="GO" id="GO:0005739">
    <property type="term" value="C:mitochondrion"/>
    <property type="evidence" value="ECO:0007669"/>
    <property type="project" value="TreeGrafter"/>
</dbReference>
<reference evidence="2" key="1">
    <citation type="journal article" date="2006" name="Curr. Genet.">
        <title>The complete mitochondrial DNA sequence of the green alga Oltmannsiellopsis viridis: evolutionary trends of the mitochondrial genome in the Ulvophyceae.</title>
        <authorList>
            <person name="Pombert J.F."/>
            <person name="Beauchamp P."/>
            <person name="Otis C."/>
            <person name="Lemieux C."/>
            <person name="Turmel M."/>
        </authorList>
    </citation>
    <scope>NUCLEOTIDE SEQUENCE</scope>
</reference>
<dbReference type="InterPro" id="IPR024937">
    <property type="entry name" value="Domain_X"/>
</dbReference>
<accession>Q0QIN8</accession>
<keyword evidence="2" id="KW-0695">RNA-directed DNA polymerase</keyword>
<organism evidence="2">
    <name type="scientific">Oltmannsiellopsis viridis</name>
    <name type="common">Marine flagellate</name>
    <name type="synonym">Oltmannsiella viridis</name>
    <dbReference type="NCBI Taxonomy" id="51324"/>
    <lineage>
        <taxon>Eukaryota</taxon>
        <taxon>Viridiplantae</taxon>
        <taxon>Chlorophyta</taxon>
        <taxon>core chlorophytes</taxon>
        <taxon>Ulvophyceae</taxon>
        <taxon>OUU clade</taxon>
        <taxon>Oltmannsiellopsidales</taxon>
        <taxon>Oltmannsiellopsidaceae</taxon>
        <taxon>Oltmannsiellopsis</taxon>
    </lineage>
</organism>
<dbReference type="GO" id="GO:0006315">
    <property type="term" value="P:homing of group II introns"/>
    <property type="evidence" value="ECO:0007669"/>
    <property type="project" value="TreeGrafter"/>
</dbReference>
<dbReference type="Pfam" id="PF01348">
    <property type="entry name" value="Intron_maturas2"/>
    <property type="match status" value="1"/>
</dbReference>
<sequence>MQCAKVTHFEECGNMRYPKVRKGYGYGTSILDLNKLNFNLSLNRREAGLRFYAKNSIISDSSSMSCDTITKHRELNKNPSFVNRRLINIIGDSQTLILAYELVKSNVQNGTFCSCAPGKMTKGSTNKTLDGISLKWIRQVSMQIKAGKFKFTHAKTLTIGSLRDKVVQKAIELVLSPIYESIFLENSHGFRPARGCHTAIKDIRKWFHKISWVIESDIGNCFPSVYHTVLLSIIREKVKCDKTVALIRNLLESGYISPKVFCESKMGVPQGSRLSTLLCNIYLHKLDVFMANLRQEFAYTGGKSLQNTRATASCHRLTFSNFSLQNTRATASCHRLTFSNFSRRTNPEYKDLQRRIQKTFDPVERSKLIQKLRKTSSKDPFDPDYLQNETFCSFARRLFYTRYADGFVIGITGSRKEATEILERVNIFLSEELKMNLKESKTRIVHFKKKKQSILFLGTTIYVISRTEKPIRTVKHPRWGKSIKVRVTPRVRFHVPIKSLLDKLLKNKFIKRDKFNVYKPTALGRVVNLDHADILKYYNSVAREIMNFYSFADNYTRIGATVKYHLLHSCALTLTLKYKLRFKTKVFNRFGKTLRCPDTGKEFYIN</sequence>
<reference evidence="2" key="2">
    <citation type="submission" date="2006-01" db="EMBL/GenBank/DDBJ databases">
        <authorList>
            <person name="Pombert J.-F."/>
            <person name="Beauchamp P."/>
            <person name="Otis C."/>
            <person name="Lemieux C."/>
            <person name="Turmel M."/>
        </authorList>
    </citation>
    <scope>NUCLEOTIDE SEQUENCE</scope>
</reference>
<name>Q0QIN8_OLTVI</name>
<dbReference type="AlphaFoldDB" id="Q0QIN8"/>
<keyword evidence="2" id="KW-0548">Nucleotidyltransferase</keyword>
<dbReference type="PROSITE" id="PS50878">
    <property type="entry name" value="RT_POL"/>
    <property type="match status" value="1"/>
</dbReference>
<proteinExistence type="predicted"/>
<dbReference type="PANTHER" id="PTHR33642">
    <property type="entry name" value="COX1/OXI3 INTRON 1 PROTEIN-RELATED"/>
    <property type="match status" value="1"/>
</dbReference>
<dbReference type="CDD" id="cd01651">
    <property type="entry name" value="RT_G2_intron"/>
    <property type="match status" value="1"/>
</dbReference>
<dbReference type="GO" id="GO:0090615">
    <property type="term" value="P:mitochondrial mRNA processing"/>
    <property type="evidence" value="ECO:0007669"/>
    <property type="project" value="TreeGrafter"/>
</dbReference>
<geneLocation type="mitochondrion" evidence="2"/>
<dbReference type="PANTHER" id="PTHR33642:SF4">
    <property type="entry name" value="COX1_OXI3 INTRON 1 PROTEIN-RELATED"/>
    <property type="match status" value="1"/>
</dbReference>
<dbReference type="Pfam" id="PF00078">
    <property type="entry name" value="RVT_1"/>
    <property type="match status" value="1"/>
</dbReference>
<dbReference type="EMBL" id="DQ365900">
    <property type="protein sequence ID" value="ABC96366.1"/>
    <property type="molecule type" value="Genomic_DNA"/>
</dbReference>
<dbReference type="InterPro" id="IPR043502">
    <property type="entry name" value="DNA/RNA_pol_sf"/>
</dbReference>
<dbReference type="RefSeq" id="YP_684407.1">
    <property type="nucleotide sequence ID" value="NC_008256.1"/>
</dbReference>
<dbReference type="GO" id="GO:0003964">
    <property type="term" value="F:RNA-directed DNA polymerase activity"/>
    <property type="evidence" value="ECO:0007669"/>
    <property type="project" value="UniProtKB-KW"/>
</dbReference>
<keyword evidence="2" id="KW-0808">Transferase</keyword>
<feature type="domain" description="Reverse transcriptase" evidence="1">
    <location>
        <begin position="124"/>
        <end position="461"/>
    </location>
</feature>
<dbReference type="SUPFAM" id="SSF56672">
    <property type="entry name" value="DNA/RNA polymerases"/>
    <property type="match status" value="1"/>
</dbReference>
<dbReference type="GeneID" id="4200886"/>
<evidence type="ECO:0000259" key="1">
    <source>
        <dbReference type="PROSITE" id="PS50878"/>
    </source>
</evidence>
<dbReference type="InterPro" id="IPR000477">
    <property type="entry name" value="RT_dom"/>
</dbReference>